<feature type="non-terminal residue" evidence="1">
    <location>
        <position position="1"/>
    </location>
</feature>
<feature type="non-terminal residue" evidence="1">
    <location>
        <position position="256"/>
    </location>
</feature>
<reference evidence="1" key="1">
    <citation type="journal article" date="2014" name="Front. Microbiol.">
        <title>High frequency of phylogenetically diverse reductive dehalogenase-homologous genes in deep subseafloor sedimentary metagenomes.</title>
        <authorList>
            <person name="Kawai M."/>
            <person name="Futagami T."/>
            <person name="Toyoda A."/>
            <person name="Takaki Y."/>
            <person name="Nishi S."/>
            <person name="Hori S."/>
            <person name="Arai W."/>
            <person name="Tsubouchi T."/>
            <person name="Morono Y."/>
            <person name="Uchiyama I."/>
            <person name="Ito T."/>
            <person name="Fujiyama A."/>
            <person name="Inagaki F."/>
            <person name="Takami H."/>
        </authorList>
    </citation>
    <scope>NUCLEOTIDE SEQUENCE</scope>
    <source>
        <strain evidence="1">Expedition CK06-06</strain>
    </source>
</reference>
<organism evidence="1">
    <name type="scientific">marine sediment metagenome</name>
    <dbReference type="NCBI Taxonomy" id="412755"/>
    <lineage>
        <taxon>unclassified sequences</taxon>
        <taxon>metagenomes</taxon>
        <taxon>ecological metagenomes</taxon>
    </lineage>
</organism>
<sequence length="256" mass="29129">TTCIRFPPTSWNVTINDPEGDLMNITILTNESGIWTVVNQTTTGLANGTYNFTNVSWVDSCCTKYWVSYNVTDGTEWRNVTHYFTTVCAPTIHVVYPINNSVDIPLAPTVHIFANDTCGLNLNIYWYENSTGSYILRQTNLSVGNNTQHNWTFTQVNTELTKYWYNVSVNNSYCNTSEIFDFTTEANRTWTNIETWNGSIFNLSAQNTIDDWNGSIYNLSTYNTIETWNGSIYNLSAQNTIDDWNGSIFNVSDTVT</sequence>
<dbReference type="EMBL" id="BART01031342">
    <property type="protein sequence ID" value="GAH13326.1"/>
    <property type="molecule type" value="Genomic_DNA"/>
</dbReference>
<comment type="caution">
    <text evidence="1">The sequence shown here is derived from an EMBL/GenBank/DDBJ whole genome shotgun (WGS) entry which is preliminary data.</text>
</comment>
<dbReference type="AlphaFoldDB" id="X1CXU5"/>
<name>X1CXU5_9ZZZZ</name>
<proteinExistence type="predicted"/>
<protein>
    <submittedName>
        <fullName evidence="1">Uncharacterized protein</fullName>
    </submittedName>
</protein>
<evidence type="ECO:0000313" key="1">
    <source>
        <dbReference type="EMBL" id="GAH13326.1"/>
    </source>
</evidence>
<gene>
    <name evidence="1" type="ORF">S01H4_54458</name>
</gene>
<accession>X1CXU5</accession>